<dbReference type="Proteomes" id="UP000231644">
    <property type="component" value="Unassembled WGS sequence"/>
</dbReference>
<dbReference type="InterPro" id="IPR022472">
    <property type="entry name" value="VPLPA-CTERM"/>
</dbReference>
<proteinExistence type="predicted"/>
<dbReference type="NCBIfam" id="TIGR03370">
    <property type="entry name" value="VPLPA-CTERM"/>
    <property type="match status" value="1"/>
</dbReference>
<keyword evidence="1" id="KW-0472">Membrane</keyword>
<feature type="chain" id="PRO_5014124499" evidence="2">
    <location>
        <begin position="23"/>
        <end position="247"/>
    </location>
</feature>
<keyword evidence="1" id="KW-0812">Transmembrane</keyword>
<evidence type="ECO:0000256" key="1">
    <source>
        <dbReference type="SAM" id="Phobius"/>
    </source>
</evidence>
<keyword evidence="2" id="KW-0732">Signal</keyword>
<feature type="transmembrane region" description="Helical" evidence="1">
    <location>
        <begin position="222"/>
        <end position="240"/>
    </location>
</feature>
<dbReference type="RefSeq" id="WP_093452277.1">
    <property type="nucleotide sequence ID" value="NZ_FNZG01000003.1"/>
</dbReference>
<dbReference type="AlphaFoldDB" id="A0A1I1KBD9"/>
<keyword evidence="1" id="KW-1133">Transmembrane helix</keyword>
<dbReference type="EMBL" id="FOLX01000001">
    <property type="protein sequence ID" value="SFC58197.1"/>
    <property type="molecule type" value="Genomic_DNA"/>
</dbReference>
<reference evidence="3 4" key="1">
    <citation type="submission" date="2016-10" db="EMBL/GenBank/DDBJ databases">
        <authorList>
            <person name="de Groot N.N."/>
        </authorList>
    </citation>
    <scope>NUCLEOTIDE SEQUENCE [LARGE SCALE GENOMIC DNA]</scope>
    <source>
        <strain evidence="3 4">DSM 29619</strain>
    </source>
</reference>
<keyword evidence="4" id="KW-1185">Reference proteome</keyword>
<evidence type="ECO:0000313" key="3">
    <source>
        <dbReference type="EMBL" id="SFC58197.1"/>
    </source>
</evidence>
<organism evidence="3 4">
    <name type="scientific">Pseudooceanicola nitratireducens</name>
    <dbReference type="NCBI Taxonomy" id="517719"/>
    <lineage>
        <taxon>Bacteria</taxon>
        <taxon>Pseudomonadati</taxon>
        <taxon>Pseudomonadota</taxon>
        <taxon>Alphaproteobacteria</taxon>
        <taxon>Rhodobacterales</taxon>
        <taxon>Paracoccaceae</taxon>
        <taxon>Pseudooceanicola</taxon>
    </lineage>
</organism>
<gene>
    <name evidence="3" type="ORF">SAMN05421762_1416</name>
</gene>
<feature type="signal peptide" evidence="2">
    <location>
        <begin position="1"/>
        <end position="22"/>
    </location>
</feature>
<evidence type="ECO:0000256" key="2">
    <source>
        <dbReference type="SAM" id="SignalP"/>
    </source>
</evidence>
<evidence type="ECO:0000313" key="4">
    <source>
        <dbReference type="Proteomes" id="UP000231644"/>
    </source>
</evidence>
<name>A0A1I1KBD9_9RHOB</name>
<sequence>MFLKSIVPAALAAVFFVAPVQADTITPDIIFGSGNVNRGFTVDTNQGVELGLRAKRRYSSPNDQIGVGIVQDGAGNYLINSAGQTVPWNRSVWNFDWSINSDTIDGSDSLNTYTYLMSVDYDPTAGVTMFDYDPLGAVATSYVGTNSTGNGGAGIELSGAAHSLFGNFSNNNVAQNSVNMGFLPLAPLGAGEYQVTLSAFLNGDIFASTSINVFVDTLPPAVPLPAGGVLLLTALGGLALRKARRAA</sequence>
<protein>
    <submittedName>
        <fullName evidence="3">VPLPA-CTERM protein sorting domain-containing protein</fullName>
    </submittedName>
</protein>
<accession>A0A1I1KBD9</accession>